<dbReference type="PANTHER" id="PTHR36452:SF1">
    <property type="entry name" value="DUF2461 DOMAIN-CONTAINING PROTEIN"/>
    <property type="match status" value="1"/>
</dbReference>
<reference evidence="1" key="1">
    <citation type="journal article" date="2014" name="Int. J. Syst. Evol. Microbiol.">
        <title>Complete genome sequence of Corynebacterium casei LMG S-19264T (=DSM 44701T), isolated from a smear-ripened cheese.</title>
        <authorList>
            <consortium name="US DOE Joint Genome Institute (JGI-PGF)"/>
            <person name="Walter F."/>
            <person name="Albersmeier A."/>
            <person name="Kalinowski J."/>
            <person name="Ruckert C."/>
        </authorList>
    </citation>
    <scope>NUCLEOTIDE SEQUENCE</scope>
    <source>
        <strain evidence="1">CGMCC 1.12997</strain>
    </source>
</reference>
<dbReference type="NCBIfam" id="TIGR02453">
    <property type="entry name" value="TIGR02453 family protein"/>
    <property type="match status" value="1"/>
</dbReference>
<comment type="caution">
    <text evidence="1">The sequence shown here is derived from an EMBL/GenBank/DDBJ whole genome shotgun (WGS) entry which is preliminary data.</text>
</comment>
<dbReference type="EMBL" id="BMGT01000001">
    <property type="protein sequence ID" value="GGG67248.1"/>
    <property type="molecule type" value="Genomic_DNA"/>
</dbReference>
<accession>A0A917LZD3</accession>
<gene>
    <name evidence="1" type="ORF">GCM10011585_06450</name>
</gene>
<evidence type="ECO:0000313" key="1">
    <source>
        <dbReference type="EMBL" id="GGG67248.1"/>
    </source>
</evidence>
<proteinExistence type="predicted"/>
<dbReference type="PIRSF" id="PIRSF028451">
    <property type="entry name" value="UCP028451"/>
    <property type="match status" value="1"/>
</dbReference>
<dbReference type="Pfam" id="PF09365">
    <property type="entry name" value="DUF2461"/>
    <property type="match status" value="1"/>
</dbReference>
<reference evidence="1" key="2">
    <citation type="submission" date="2020-09" db="EMBL/GenBank/DDBJ databases">
        <authorList>
            <person name="Sun Q."/>
            <person name="Zhou Y."/>
        </authorList>
    </citation>
    <scope>NUCLEOTIDE SEQUENCE</scope>
    <source>
        <strain evidence="1">CGMCC 1.12997</strain>
    </source>
</reference>
<organism evidence="1 2">
    <name type="scientific">Edaphobacter dinghuensis</name>
    <dbReference type="NCBI Taxonomy" id="1560005"/>
    <lineage>
        <taxon>Bacteria</taxon>
        <taxon>Pseudomonadati</taxon>
        <taxon>Acidobacteriota</taxon>
        <taxon>Terriglobia</taxon>
        <taxon>Terriglobales</taxon>
        <taxon>Acidobacteriaceae</taxon>
        <taxon>Edaphobacter</taxon>
    </lineage>
</organism>
<dbReference type="InterPro" id="IPR015996">
    <property type="entry name" value="UCP028451"/>
</dbReference>
<dbReference type="InterPro" id="IPR012808">
    <property type="entry name" value="CHP02453"/>
</dbReference>
<keyword evidence="2" id="KW-1185">Reference proteome</keyword>
<dbReference type="Proteomes" id="UP000647241">
    <property type="component" value="Unassembled WGS sequence"/>
</dbReference>
<sequence>MATHFSNEALKFLRGLKRNNDREWFTARKDVYERELKARMLALIAEINDAMIDFAPENVRPPQKAIMRIYRDIRFSKDKRPYKIHQAVWWARQGLEKTSGGGFYFDVSGTEVTIAAGVFMPEREQLLAIRRYLLEHHEEMRRLLAAKKLKATMQPIDRESLTRPPKGFPTDHPAMDLLLAKQWGVIARLPADFALRPTLVKDVVTHFKLAAPIVALLNTPLIPKHRKPLF</sequence>
<protein>
    <submittedName>
        <fullName evidence="1">TIGR02453 family protein</fullName>
    </submittedName>
</protein>
<name>A0A917LZD3_9BACT</name>
<dbReference type="PANTHER" id="PTHR36452">
    <property type="entry name" value="CHROMOSOME 12, WHOLE GENOME SHOTGUN SEQUENCE"/>
    <property type="match status" value="1"/>
</dbReference>
<dbReference type="RefSeq" id="WP_188552680.1">
    <property type="nucleotide sequence ID" value="NZ_BMGT01000001.1"/>
</dbReference>
<evidence type="ECO:0000313" key="2">
    <source>
        <dbReference type="Proteomes" id="UP000647241"/>
    </source>
</evidence>
<dbReference type="AlphaFoldDB" id="A0A917LZD3"/>